<dbReference type="CDD" id="cd00293">
    <property type="entry name" value="USP-like"/>
    <property type="match status" value="1"/>
</dbReference>
<organism evidence="3 4">
    <name type="scientific">Dermacoccus abyssi</name>
    <dbReference type="NCBI Taxonomy" id="322596"/>
    <lineage>
        <taxon>Bacteria</taxon>
        <taxon>Bacillati</taxon>
        <taxon>Actinomycetota</taxon>
        <taxon>Actinomycetes</taxon>
        <taxon>Micrococcales</taxon>
        <taxon>Dermacoccaceae</taxon>
        <taxon>Dermacoccus</taxon>
    </lineage>
</organism>
<dbReference type="PANTHER" id="PTHR46268">
    <property type="entry name" value="STRESS RESPONSE PROTEIN NHAX"/>
    <property type="match status" value="1"/>
</dbReference>
<protein>
    <submittedName>
        <fullName evidence="3">Universal stress protein</fullName>
    </submittedName>
</protein>
<dbReference type="EMBL" id="QWLM01000018">
    <property type="protein sequence ID" value="RHW44324.1"/>
    <property type="molecule type" value="Genomic_DNA"/>
</dbReference>
<feature type="domain" description="UspA" evidence="2">
    <location>
        <begin position="16"/>
        <end position="148"/>
    </location>
</feature>
<proteinExistence type="inferred from homology"/>
<reference evidence="3 4" key="1">
    <citation type="submission" date="2018-08" db="EMBL/GenBank/DDBJ databases">
        <title>Whole genome sequence analysis of Dermacoccus abyssi bacteria isolated from Deep Mariana trench Micromonospora spp reveals genes involved in the environmental adaptation and production of secondary metabolites.</title>
        <authorList>
            <person name="Abdel-Mageed W.M."/>
            <person name="Lehri B."/>
            <person name="Nouioui I."/>
            <person name="Goodfellow I."/>
            <person name="Jaspars M."/>
            <person name="Karlyshev A."/>
        </authorList>
    </citation>
    <scope>NUCLEOTIDE SEQUENCE [LARGE SCALE GENOMIC DNA]</scope>
    <source>
        <strain evidence="3 4">MT1.1</strain>
    </source>
</reference>
<name>A0A417Z1C2_9MICO</name>
<evidence type="ECO:0000256" key="1">
    <source>
        <dbReference type="ARBA" id="ARBA00008791"/>
    </source>
</evidence>
<dbReference type="Pfam" id="PF00582">
    <property type="entry name" value="Usp"/>
    <property type="match status" value="1"/>
</dbReference>
<evidence type="ECO:0000259" key="2">
    <source>
        <dbReference type="Pfam" id="PF00582"/>
    </source>
</evidence>
<dbReference type="RefSeq" id="WP_118914593.1">
    <property type="nucleotide sequence ID" value="NZ_CBCRVH010000018.1"/>
</dbReference>
<dbReference type="Proteomes" id="UP000285376">
    <property type="component" value="Unassembled WGS sequence"/>
</dbReference>
<gene>
    <name evidence="3" type="ORF">D1832_12910</name>
</gene>
<dbReference type="AlphaFoldDB" id="A0A417Z1C2"/>
<dbReference type="Gene3D" id="3.40.50.12370">
    <property type="match status" value="1"/>
</dbReference>
<comment type="caution">
    <text evidence="3">The sequence shown here is derived from an EMBL/GenBank/DDBJ whole genome shotgun (WGS) entry which is preliminary data.</text>
</comment>
<comment type="similarity">
    <text evidence="1">Belongs to the universal stress protein A family.</text>
</comment>
<dbReference type="InterPro" id="IPR006016">
    <property type="entry name" value="UspA"/>
</dbReference>
<dbReference type="PANTHER" id="PTHR46268:SF15">
    <property type="entry name" value="UNIVERSAL STRESS PROTEIN HP_0031"/>
    <property type="match status" value="1"/>
</dbReference>
<dbReference type="SUPFAM" id="SSF52402">
    <property type="entry name" value="Adenine nucleotide alpha hydrolases-like"/>
    <property type="match status" value="1"/>
</dbReference>
<evidence type="ECO:0000313" key="3">
    <source>
        <dbReference type="EMBL" id="RHW44324.1"/>
    </source>
</evidence>
<accession>A0A417Z1C2</accession>
<sequence>MATNDSAVPAGGSRYLVAWGGDKRSQDALKLGSVLARTFDATLDIVYVVHHPTHTATLAIGDTSFEKGVEKEARGWLKKAAKSVDKDLNVETHVAHDTSVTQGILRTAEQLGSAMIVIGAGSGPGQPVAANPIVGGLLHASPVPVAMAPRNYRKKKFDTLSSLSAAIGPRPGAQEIVLEAAEGVARVGLPLVLISLVSLKHAVKKMDWDERTALMVGSSRLARGRTTFLGTSATRMLAALPVPMIIVPRSDAR</sequence>
<evidence type="ECO:0000313" key="4">
    <source>
        <dbReference type="Proteomes" id="UP000285376"/>
    </source>
</evidence>